<evidence type="ECO:0000313" key="3">
    <source>
        <dbReference type="Proteomes" id="UP001155079"/>
    </source>
</evidence>
<evidence type="ECO:0000313" key="2">
    <source>
        <dbReference type="EMBL" id="MCM2404097.1"/>
    </source>
</evidence>
<dbReference type="Proteomes" id="UP001155079">
    <property type="component" value="Unassembled WGS sequence"/>
</dbReference>
<evidence type="ECO:0000256" key="1">
    <source>
        <dbReference type="SAM" id="MobiDB-lite"/>
    </source>
</evidence>
<comment type="caution">
    <text evidence="2">The sequence shown here is derived from an EMBL/GenBank/DDBJ whole genome shotgun (WGS) entry which is preliminary data.</text>
</comment>
<sequence>MKQTDLILLRGLLPGEEGVGRVADTVQKLACAEYQDEADAEKPEHKQRAGNFPCQRTGGHEPKYPDASNKIEAQLPRLPCKYSPKIAPHGAFGARLDFRAHRFSLQPLAFDGDQLSQQFILKAFLGHSMRVPLDATVSKEVASARRNFNQDMSSNANNFNHA</sequence>
<organism evidence="2 3">
    <name type="scientific">Ciceribacter sichuanensis</name>
    <dbReference type="NCBI Taxonomy" id="2949647"/>
    <lineage>
        <taxon>Bacteria</taxon>
        <taxon>Pseudomonadati</taxon>
        <taxon>Pseudomonadota</taxon>
        <taxon>Alphaproteobacteria</taxon>
        <taxon>Hyphomicrobiales</taxon>
        <taxon>Rhizobiaceae</taxon>
        <taxon>Ciceribacter</taxon>
    </lineage>
</organism>
<name>A0ABT0VGK5_9HYPH</name>
<keyword evidence="3" id="KW-1185">Reference proteome</keyword>
<proteinExistence type="predicted"/>
<gene>
    <name evidence="2" type="ORF">NBH20_23230</name>
</gene>
<accession>A0ABT0VGK5</accession>
<feature type="region of interest" description="Disordered" evidence="1">
    <location>
        <begin position="38"/>
        <end position="67"/>
    </location>
</feature>
<dbReference type="RefSeq" id="WP_250946843.1">
    <property type="nucleotide sequence ID" value="NZ_JAMQAY010000013.1"/>
</dbReference>
<dbReference type="EMBL" id="JAMQAY010000013">
    <property type="protein sequence ID" value="MCM2404097.1"/>
    <property type="molecule type" value="Genomic_DNA"/>
</dbReference>
<protein>
    <submittedName>
        <fullName evidence="2">Uncharacterized protein</fullName>
    </submittedName>
</protein>
<reference evidence="2 3" key="1">
    <citation type="submission" date="2022-06" db="EMBL/GenBank/DDBJ databases">
        <authorList>
            <person name="Sun Q."/>
        </authorList>
    </citation>
    <scope>NUCLEOTIDE SEQUENCE [LARGE SCALE GENOMIC DNA]</scope>
    <source>
        <strain evidence="2 3">S153</strain>
    </source>
</reference>